<comment type="subcellular location">
    <subcellularLocation>
        <location evidence="1">Cytoplasm</location>
    </subcellularLocation>
</comment>
<dbReference type="GO" id="GO:0019901">
    <property type="term" value="F:protein kinase binding"/>
    <property type="evidence" value="ECO:0007669"/>
    <property type="project" value="TreeGrafter"/>
</dbReference>
<reference evidence="6" key="3">
    <citation type="submission" date="2025-09" db="UniProtKB">
        <authorList>
            <consortium name="Ensembl"/>
        </authorList>
    </citation>
    <scope>IDENTIFICATION</scope>
</reference>
<reference evidence="6" key="2">
    <citation type="submission" date="2025-08" db="UniProtKB">
        <authorList>
            <consortium name="Ensembl"/>
        </authorList>
    </citation>
    <scope>IDENTIFICATION</scope>
</reference>
<dbReference type="Ensembl" id="ENSHHUT00000081010.1">
    <property type="protein sequence ID" value="ENSHHUP00000078477.1"/>
    <property type="gene ID" value="ENSHHUG00000045799.1"/>
</dbReference>
<dbReference type="GO" id="GO:0007165">
    <property type="term" value="P:signal transduction"/>
    <property type="evidence" value="ECO:0007669"/>
    <property type="project" value="TreeGrafter"/>
</dbReference>
<dbReference type="InterPro" id="IPR012461">
    <property type="entry name" value="SACK1"/>
</dbReference>
<dbReference type="Pfam" id="PF07894">
    <property type="entry name" value="SACK1"/>
    <property type="match status" value="1"/>
</dbReference>
<dbReference type="GeneTree" id="ENSGT00940000157889"/>
<dbReference type="AlphaFoldDB" id="A0A4W5QQN0"/>
<feature type="region of interest" description="Disordered" evidence="4">
    <location>
        <begin position="532"/>
        <end position="563"/>
    </location>
</feature>
<keyword evidence="3" id="KW-0963">Cytoplasm</keyword>
<comment type="similarity">
    <text evidence="2">Belongs to the FAM83 family.</text>
</comment>
<evidence type="ECO:0000313" key="6">
    <source>
        <dbReference type="Ensembl" id="ENSHHUP00000078477.1"/>
    </source>
</evidence>
<dbReference type="GO" id="GO:0005737">
    <property type="term" value="C:cytoplasm"/>
    <property type="evidence" value="ECO:0007669"/>
    <property type="project" value="UniProtKB-SubCell"/>
</dbReference>
<evidence type="ECO:0000256" key="3">
    <source>
        <dbReference type="ARBA" id="ARBA00022490"/>
    </source>
</evidence>
<dbReference type="PANTHER" id="PTHR16181">
    <property type="entry name" value="PROTEIN FAM83A-RELATED"/>
    <property type="match status" value="1"/>
</dbReference>
<dbReference type="PANTHER" id="PTHR16181:SF29">
    <property type="entry name" value="PROTEIN FAM83A-RELATED"/>
    <property type="match status" value="1"/>
</dbReference>
<reference evidence="7" key="1">
    <citation type="submission" date="2018-06" db="EMBL/GenBank/DDBJ databases">
        <title>Genome assembly of Danube salmon.</title>
        <authorList>
            <person name="Macqueen D.J."/>
            <person name="Gundappa M.K."/>
        </authorList>
    </citation>
    <scope>NUCLEOTIDE SEQUENCE [LARGE SCALE GENOMIC DNA]</scope>
</reference>
<feature type="region of interest" description="Disordered" evidence="4">
    <location>
        <begin position="800"/>
        <end position="888"/>
    </location>
</feature>
<accession>A0A4W5QQN0</accession>
<evidence type="ECO:0000256" key="4">
    <source>
        <dbReference type="SAM" id="MobiDB-lite"/>
    </source>
</evidence>
<evidence type="ECO:0000256" key="2">
    <source>
        <dbReference type="ARBA" id="ARBA00006937"/>
    </source>
</evidence>
<dbReference type="Gene3D" id="3.30.870.10">
    <property type="entry name" value="Endonuclease Chain A"/>
    <property type="match status" value="1"/>
</dbReference>
<feature type="compositionally biased region" description="Low complexity" evidence="4">
    <location>
        <begin position="538"/>
        <end position="547"/>
    </location>
</feature>
<evidence type="ECO:0000259" key="5">
    <source>
        <dbReference type="Pfam" id="PF07894"/>
    </source>
</evidence>
<dbReference type="GO" id="GO:0016020">
    <property type="term" value="C:membrane"/>
    <property type="evidence" value="ECO:0007669"/>
    <property type="project" value="TreeGrafter"/>
</dbReference>
<dbReference type="STRING" id="62062.ENSHHUP00000078477"/>
<evidence type="ECO:0000256" key="1">
    <source>
        <dbReference type="ARBA" id="ARBA00004496"/>
    </source>
</evidence>
<feature type="compositionally biased region" description="Basic and acidic residues" evidence="4">
    <location>
        <begin position="859"/>
        <end position="869"/>
    </location>
</feature>
<organism evidence="6 7">
    <name type="scientific">Hucho hucho</name>
    <name type="common">huchen</name>
    <dbReference type="NCBI Taxonomy" id="62062"/>
    <lineage>
        <taxon>Eukaryota</taxon>
        <taxon>Metazoa</taxon>
        <taxon>Chordata</taxon>
        <taxon>Craniata</taxon>
        <taxon>Vertebrata</taxon>
        <taxon>Euteleostomi</taxon>
        <taxon>Actinopterygii</taxon>
        <taxon>Neopterygii</taxon>
        <taxon>Teleostei</taxon>
        <taxon>Protacanthopterygii</taxon>
        <taxon>Salmoniformes</taxon>
        <taxon>Salmonidae</taxon>
        <taxon>Salmoninae</taxon>
        <taxon>Hucho</taxon>
    </lineage>
</organism>
<proteinExistence type="inferred from homology"/>
<sequence length="1030" mass="116473">MMDSQQLSLLSSLKEELKPEDYIQPHYKEAYRLAIDSLVNDGRESYQEFLKSERIGSFLSEDELHFITTNASQLLSSNHTEEIDGPVPDAAASKSSTGTYWPVDSDIATPDLELGWPEVMPDRLQTNIHLFFHPPRLNRPTIKEVIRKHIQDARQVIAIVMDIFTDVDIFKEVVDASTRGIPVYVLLDEFHLQSFLLMVENQDIQIPKLRNMRVRTVKGQDYLCRSGATFHGAMEQKFLLVDCQTVVYGSYSFMWSYEKINLSMVQVITGQLVESYDEEFRTLFARSFVPAVLTPPETVLLERNGRHARAKYASESRQAFERKDQLRHTLDTVYRKACERQTGMTSPIGEMEERLYDKEPFEHRPMINHGESVQNRIHQFQSAETVNFLKRHSYAGERQEVPYVPHNTRYGASNWNVAGDGGNHCAPGRSHFSNAMEDHSQGAQIYRGRNFRQSYHGNDKQVRSMQRNMPTLKNTAKSFLRTYRIESYLNNTDDPIGESCDYLDQYEAQENKTSSLIPSRFRSSLVFKSTIPEKPEANSHSNSSSSSIRQVDPSAKPNNAPYYSSMQLQWNPATSMENRMRQDEYIMKRRSLQILDDPRNNIGYGPGRDPYQSVYACLGRAKEGLVMKAPVLLQDNWHKRHSVADSKTNSDYRVNKESSSHMHGRAFVRSQPDGGGIRLGAQNGGYSSNLNKDQRSVSHYDVQNVVDTKSPPVSIWQEPPSRTVSAAALDMNNKEPPSRTVSAAALDMNNKEPPSRTVSAAALDMNSKEPPFRTVSAAALDMNSKEPPSRTVSAAALDMNSKEPSYQSTSTALGSPRFLKKSTKQIRSLLKIPEKKEGSPKGGSPKRGGSSDTIVPDEEGQRPDREKKVASQSNMAHPTRSPNRLQMDKNHCADIGLSSTPRFSTEELHQNLAARTKSMGTQGQHTSIDKTHERARLASGNWRSDRGGDSRLYSRFEPFCSLEKERTHSSQSATGPAPIHSPERTKSMYSAKSISTNEQHNHTGQQTHSHHENKLGKFIQRVGHFIYKNK</sequence>
<name>A0A4W5QQN0_9TELE</name>
<dbReference type="FunFam" id="3.30.870.10:FF:000004">
    <property type="entry name" value="protein FAM83H isoform X2"/>
    <property type="match status" value="1"/>
</dbReference>
<protein>
    <submittedName>
        <fullName evidence="6">Family with sequence similarity 83 member B</fullName>
    </submittedName>
</protein>
<keyword evidence="7" id="KW-1185">Reference proteome</keyword>
<feature type="compositionally biased region" description="Polar residues" evidence="4">
    <location>
        <begin position="870"/>
        <end position="884"/>
    </location>
</feature>
<evidence type="ECO:0000313" key="7">
    <source>
        <dbReference type="Proteomes" id="UP000314982"/>
    </source>
</evidence>
<dbReference type="InterPro" id="IPR050944">
    <property type="entry name" value="FAM83"/>
</dbReference>
<feature type="compositionally biased region" description="Polar residues" evidence="4">
    <location>
        <begin position="802"/>
        <end position="813"/>
    </location>
</feature>
<feature type="domain" description="Scaffolding anchor of CK1" evidence="5">
    <location>
        <begin position="18"/>
        <end position="287"/>
    </location>
</feature>
<dbReference type="Proteomes" id="UP000314982">
    <property type="component" value="Unassembled WGS sequence"/>
</dbReference>
<feature type="region of interest" description="Disordered" evidence="4">
    <location>
        <begin position="964"/>
        <end position="989"/>
    </location>
</feature>
<dbReference type="SUPFAM" id="SSF56024">
    <property type="entry name" value="Phospholipase D/nuclease"/>
    <property type="match status" value="1"/>
</dbReference>